<gene>
    <name evidence="2" type="primary">ga20079</name>
    <name evidence="2" type="ORF">PR202_ga20079</name>
</gene>
<evidence type="ECO:0000313" key="3">
    <source>
        <dbReference type="Proteomes" id="UP001054889"/>
    </source>
</evidence>
<dbReference type="EMBL" id="BQKI01000009">
    <property type="protein sequence ID" value="GJN02701.1"/>
    <property type="molecule type" value="Genomic_DNA"/>
</dbReference>
<evidence type="ECO:0000256" key="1">
    <source>
        <dbReference type="SAM" id="MobiDB-lite"/>
    </source>
</evidence>
<feature type="region of interest" description="Disordered" evidence="1">
    <location>
        <begin position="128"/>
        <end position="147"/>
    </location>
</feature>
<dbReference type="AlphaFoldDB" id="A0AAV5CX25"/>
<protein>
    <submittedName>
        <fullName evidence="2">Uncharacterized protein</fullName>
    </submittedName>
</protein>
<feature type="region of interest" description="Disordered" evidence="1">
    <location>
        <begin position="1"/>
        <end position="98"/>
    </location>
</feature>
<feature type="compositionally biased region" description="Basic and acidic residues" evidence="1">
    <location>
        <begin position="1"/>
        <end position="10"/>
    </location>
</feature>
<dbReference type="Proteomes" id="UP001054889">
    <property type="component" value="Unassembled WGS sequence"/>
</dbReference>
<evidence type="ECO:0000313" key="2">
    <source>
        <dbReference type="EMBL" id="GJN02701.1"/>
    </source>
</evidence>
<reference evidence="2" key="1">
    <citation type="journal article" date="2018" name="DNA Res.">
        <title>Multiple hybrid de novo genome assembly of finger millet, an orphan allotetraploid crop.</title>
        <authorList>
            <person name="Hatakeyama M."/>
            <person name="Aluri S."/>
            <person name="Balachadran M.T."/>
            <person name="Sivarajan S.R."/>
            <person name="Patrignani A."/>
            <person name="Gruter S."/>
            <person name="Poveda L."/>
            <person name="Shimizu-Inatsugi R."/>
            <person name="Baeten J."/>
            <person name="Francoijs K.J."/>
            <person name="Nataraja K.N."/>
            <person name="Reddy Y.A.N."/>
            <person name="Phadnis S."/>
            <person name="Ravikumar R.L."/>
            <person name="Schlapbach R."/>
            <person name="Sreeman S.M."/>
            <person name="Shimizu K.K."/>
        </authorList>
    </citation>
    <scope>NUCLEOTIDE SEQUENCE</scope>
</reference>
<name>A0AAV5CX25_ELECO</name>
<comment type="caution">
    <text evidence="2">The sequence shown here is derived from an EMBL/GenBank/DDBJ whole genome shotgun (WGS) entry which is preliminary data.</text>
</comment>
<proteinExistence type="predicted"/>
<sequence>MGDPHVREGGAHAARLKTGSTSTTSWPEEVASGSSPMASSEAVAADNCCLPRPAGKVEAREAEGGDGRERARDGEPGPHSSGLEPGLGLPSRCRGPGERATRALGLGVRSLHAEGTVCVKSTRGEFRRSYINRAGPASPLRLPSPTI</sequence>
<feature type="compositionally biased region" description="Basic and acidic residues" evidence="1">
    <location>
        <begin position="55"/>
        <end position="76"/>
    </location>
</feature>
<accession>A0AAV5CX25</accession>
<reference evidence="2" key="2">
    <citation type="submission" date="2021-12" db="EMBL/GenBank/DDBJ databases">
        <title>Resequencing data analysis of finger millet.</title>
        <authorList>
            <person name="Hatakeyama M."/>
            <person name="Aluri S."/>
            <person name="Balachadran M.T."/>
            <person name="Sivarajan S.R."/>
            <person name="Poveda L."/>
            <person name="Shimizu-Inatsugi R."/>
            <person name="Schlapbach R."/>
            <person name="Sreeman S.M."/>
            <person name="Shimizu K.K."/>
        </authorList>
    </citation>
    <scope>NUCLEOTIDE SEQUENCE</scope>
</reference>
<feature type="compositionally biased region" description="Polar residues" evidence="1">
    <location>
        <begin position="18"/>
        <end position="38"/>
    </location>
</feature>
<keyword evidence="3" id="KW-1185">Reference proteome</keyword>
<organism evidence="2 3">
    <name type="scientific">Eleusine coracana subsp. coracana</name>
    <dbReference type="NCBI Taxonomy" id="191504"/>
    <lineage>
        <taxon>Eukaryota</taxon>
        <taxon>Viridiplantae</taxon>
        <taxon>Streptophyta</taxon>
        <taxon>Embryophyta</taxon>
        <taxon>Tracheophyta</taxon>
        <taxon>Spermatophyta</taxon>
        <taxon>Magnoliopsida</taxon>
        <taxon>Liliopsida</taxon>
        <taxon>Poales</taxon>
        <taxon>Poaceae</taxon>
        <taxon>PACMAD clade</taxon>
        <taxon>Chloridoideae</taxon>
        <taxon>Cynodonteae</taxon>
        <taxon>Eleusininae</taxon>
        <taxon>Eleusine</taxon>
    </lineage>
</organism>